<accession>A0A0K1JDI2</accession>
<sequence length="139" mass="15242">MKRRVTGLHSRLAAAGLHLVDVPVEFSTIASRGLRRRIGADAMARMHHLMNGAPVHAPHLVTDAGRALRVRFLVARIKRAPDGTILGPVWIEGGPLRATYLALADLTHRDCIVCDWRPHRVGSHSPATEFAESTHLGTR</sequence>
<reference evidence="1 2" key="1">
    <citation type="submission" date="2015-03" db="EMBL/GenBank/DDBJ databases">
        <title>Luteipulveratus halotolerans sp. nov., a novel actinobacterium (Dermacoccaceae) from Sarawak, Malaysia.</title>
        <authorList>
            <person name="Juboi H."/>
            <person name="Basik A."/>
            <person name="Shamsul S.S."/>
            <person name="Arnold P."/>
            <person name="Schmitt E.K."/>
            <person name="Sanglier J.-J."/>
            <person name="Yeo T."/>
        </authorList>
    </citation>
    <scope>NUCLEOTIDE SEQUENCE [LARGE SCALE GENOMIC DNA]</scope>
    <source>
        <strain evidence="1 2">MN07-A0370</strain>
    </source>
</reference>
<dbReference type="RefSeq" id="WP_052589286.1">
    <property type="nucleotide sequence ID" value="NZ_CP011112.1"/>
</dbReference>
<protein>
    <submittedName>
        <fullName evidence="1">Uncharacterized protein</fullName>
    </submittedName>
</protein>
<evidence type="ECO:0000313" key="2">
    <source>
        <dbReference type="Proteomes" id="UP000066480"/>
    </source>
</evidence>
<dbReference type="KEGG" id="lmoi:VV02_00810"/>
<dbReference type="EMBL" id="CP011112">
    <property type="protein sequence ID" value="AKU14756.1"/>
    <property type="molecule type" value="Genomic_DNA"/>
</dbReference>
<proteinExistence type="predicted"/>
<keyword evidence="2" id="KW-1185">Reference proteome</keyword>
<evidence type="ECO:0000313" key="1">
    <source>
        <dbReference type="EMBL" id="AKU14756.1"/>
    </source>
</evidence>
<dbReference type="AlphaFoldDB" id="A0A0K1JDI2"/>
<organism evidence="1 2">
    <name type="scientific">Luteipulveratus mongoliensis</name>
    <dbReference type="NCBI Taxonomy" id="571913"/>
    <lineage>
        <taxon>Bacteria</taxon>
        <taxon>Bacillati</taxon>
        <taxon>Actinomycetota</taxon>
        <taxon>Actinomycetes</taxon>
        <taxon>Micrococcales</taxon>
        <taxon>Dermacoccaceae</taxon>
        <taxon>Luteipulveratus</taxon>
    </lineage>
</organism>
<name>A0A0K1JDI2_9MICO</name>
<gene>
    <name evidence="1" type="ORF">VV02_00810</name>
</gene>
<dbReference type="Proteomes" id="UP000066480">
    <property type="component" value="Chromosome"/>
</dbReference>